<evidence type="ECO:0000259" key="1">
    <source>
        <dbReference type="PROSITE" id="PS50943"/>
    </source>
</evidence>
<gene>
    <name evidence="2" type="ORF">D5S18_04915</name>
</gene>
<evidence type="ECO:0000313" key="3">
    <source>
        <dbReference type="Proteomes" id="UP000266677"/>
    </source>
</evidence>
<dbReference type="AlphaFoldDB" id="A0A3A4KHE0"/>
<keyword evidence="3" id="KW-1185">Reference proteome</keyword>
<feature type="domain" description="HTH cro/C1-type" evidence="1">
    <location>
        <begin position="26"/>
        <end position="78"/>
    </location>
</feature>
<dbReference type="CDD" id="cd00093">
    <property type="entry name" value="HTH_XRE"/>
    <property type="match status" value="1"/>
</dbReference>
<dbReference type="Proteomes" id="UP000266677">
    <property type="component" value="Unassembled WGS sequence"/>
</dbReference>
<sequence>MRRVVDREPAEAEVAGPQLLALGSLIRELRRDLGLTQDQAAKLAGVSRSAYSKWEEGARKPRVEHIERVGKVLEADEWRYRKMMSLVSSAVSIQIGMWPPELNGEDIDILENFGFPAMYRRLPDYGIIHINSLAEQVYPMFAPAPPEARHPTNMIEVMFTDIRSKIVFVDWEMVAWRMTYMMRLWSRGIAPEILSEIQENCTRASPDFAGMWAERPPPEYFANNRISVRDLHTRAVSHYTLCSWLTNYPPRPFEILGTPRRSAELVAREMTP</sequence>
<accession>A0A3A4KHE0</accession>
<organism evidence="2 3">
    <name type="scientific">Nocardia panacis</name>
    <dbReference type="NCBI Taxonomy" id="2340916"/>
    <lineage>
        <taxon>Bacteria</taxon>
        <taxon>Bacillati</taxon>
        <taxon>Actinomycetota</taxon>
        <taxon>Actinomycetes</taxon>
        <taxon>Mycobacteriales</taxon>
        <taxon>Nocardiaceae</taxon>
        <taxon>Nocardia</taxon>
    </lineage>
</organism>
<dbReference type="PROSITE" id="PS50943">
    <property type="entry name" value="HTH_CROC1"/>
    <property type="match status" value="1"/>
</dbReference>
<dbReference type="SMART" id="SM00530">
    <property type="entry name" value="HTH_XRE"/>
    <property type="match status" value="1"/>
</dbReference>
<reference evidence="2 3" key="1">
    <citation type="submission" date="2018-09" db="EMBL/GenBank/DDBJ databases">
        <title>YIM PH21274 draft genome.</title>
        <authorList>
            <person name="Miao C."/>
        </authorList>
    </citation>
    <scope>NUCLEOTIDE SEQUENCE [LARGE SCALE GENOMIC DNA]</scope>
    <source>
        <strain evidence="2 3">YIM PH 21724</strain>
    </source>
</reference>
<dbReference type="GO" id="GO:0003677">
    <property type="term" value="F:DNA binding"/>
    <property type="evidence" value="ECO:0007669"/>
    <property type="project" value="InterPro"/>
</dbReference>
<dbReference type="EMBL" id="QZFU01000012">
    <property type="protein sequence ID" value="RJO78860.1"/>
    <property type="molecule type" value="Genomic_DNA"/>
</dbReference>
<dbReference type="Pfam" id="PF17765">
    <property type="entry name" value="MLTR_LBD"/>
    <property type="match status" value="1"/>
</dbReference>
<dbReference type="Pfam" id="PF01381">
    <property type="entry name" value="HTH_3"/>
    <property type="match status" value="1"/>
</dbReference>
<dbReference type="Gene3D" id="3.30.450.180">
    <property type="match status" value="1"/>
</dbReference>
<dbReference type="Gene3D" id="1.10.260.40">
    <property type="entry name" value="lambda repressor-like DNA-binding domains"/>
    <property type="match status" value="1"/>
</dbReference>
<dbReference type="SUPFAM" id="SSF47413">
    <property type="entry name" value="lambda repressor-like DNA-binding domains"/>
    <property type="match status" value="1"/>
</dbReference>
<dbReference type="InterPro" id="IPR010982">
    <property type="entry name" value="Lambda_DNA-bd_dom_sf"/>
</dbReference>
<dbReference type="InterPro" id="IPR041413">
    <property type="entry name" value="MLTR_LBD"/>
</dbReference>
<evidence type="ECO:0000313" key="2">
    <source>
        <dbReference type="EMBL" id="RJO78860.1"/>
    </source>
</evidence>
<comment type="caution">
    <text evidence="2">The sequence shown here is derived from an EMBL/GenBank/DDBJ whole genome shotgun (WGS) entry which is preliminary data.</text>
</comment>
<protein>
    <submittedName>
        <fullName evidence="2">XRE family transcriptional regulator</fullName>
    </submittedName>
</protein>
<name>A0A3A4KHE0_9NOCA</name>
<proteinExistence type="predicted"/>
<dbReference type="InterPro" id="IPR001387">
    <property type="entry name" value="Cro/C1-type_HTH"/>
</dbReference>